<keyword evidence="3" id="KW-1185">Reference proteome</keyword>
<accession>A0A165AXQ6</accession>
<feature type="region of interest" description="Disordered" evidence="1">
    <location>
        <begin position="1"/>
        <end position="101"/>
    </location>
</feature>
<reference evidence="2 3" key="1">
    <citation type="journal article" date="2016" name="Mol. Biol. Evol.">
        <title>Comparative Genomics of Early-Diverging Mushroom-Forming Fungi Provides Insights into the Origins of Lignocellulose Decay Capabilities.</title>
        <authorList>
            <person name="Nagy L.G."/>
            <person name="Riley R."/>
            <person name="Tritt A."/>
            <person name="Adam C."/>
            <person name="Daum C."/>
            <person name="Floudas D."/>
            <person name="Sun H."/>
            <person name="Yadav J.S."/>
            <person name="Pangilinan J."/>
            <person name="Larsson K.H."/>
            <person name="Matsuura K."/>
            <person name="Barry K."/>
            <person name="Labutti K."/>
            <person name="Kuo R."/>
            <person name="Ohm R.A."/>
            <person name="Bhattacharya S.S."/>
            <person name="Shirouzu T."/>
            <person name="Yoshinaga Y."/>
            <person name="Martin F.M."/>
            <person name="Grigoriev I.V."/>
            <person name="Hibbett D.S."/>
        </authorList>
    </citation>
    <scope>NUCLEOTIDE SEQUENCE [LARGE SCALE GENOMIC DNA]</scope>
    <source>
        <strain evidence="2 3">HHB12029</strain>
    </source>
</reference>
<dbReference type="AlphaFoldDB" id="A0A165AXQ6"/>
<feature type="region of interest" description="Disordered" evidence="1">
    <location>
        <begin position="223"/>
        <end position="265"/>
    </location>
</feature>
<dbReference type="Proteomes" id="UP000077266">
    <property type="component" value="Unassembled WGS sequence"/>
</dbReference>
<evidence type="ECO:0000256" key="1">
    <source>
        <dbReference type="SAM" id="MobiDB-lite"/>
    </source>
</evidence>
<protein>
    <submittedName>
        <fullName evidence="2">Uncharacterized protein</fullName>
    </submittedName>
</protein>
<name>A0A165AXQ6_EXIGL</name>
<dbReference type="InParanoid" id="A0A165AXQ6"/>
<dbReference type="EMBL" id="KV426600">
    <property type="protein sequence ID" value="KZV79507.1"/>
    <property type="molecule type" value="Genomic_DNA"/>
</dbReference>
<sequence length="265" mass="27343">MPAHAHDLSGMPARSAGAATRVAGAASPPPPGRISGSFPPLPKPATPLSTSPNPSALAAGVQSQPMELDEPISVQGAARPPFQTPLPANSGHSPMSPRVPRVQFSTDSPATLHAHSFGPSMEVDQVVEVQAEPMPHSTRSKLVQHAHQFRALLPTLHTSSDARNIARVAASIMAVLLERSEEFPDAMEILGHAVLPYVDLPVRGALQDLGDEIAGLKAAISAHPPPAASAPPPAATPVPVAPTTTSSRVNARKDSYAARAASTTP</sequence>
<feature type="compositionally biased region" description="Pro residues" evidence="1">
    <location>
        <begin position="223"/>
        <end position="240"/>
    </location>
</feature>
<organism evidence="2 3">
    <name type="scientific">Exidia glandulosa HHB12029</name>
    <dbReference type="NCBI Taxonomy" id="1314781"/>
    <lineage>
        <taxon>Eukaryota</taxon>
        <taxon>Fungi</taxon>
        <taxon>Dikarya</taxon>
        <taxon>Basidiomycota</taxon>
        <taxon>Agaricomycotina</taxon>
        <taxon>Agaricomycetes</taxon>
        <taxon>Auriculariales</taxon>
        <taxon>Exidiaceae</taxon>
        <taxon>Exidia</taxon>
    </lineage>
</organism>
<evidence type="ECO:0000313" key="2">
    <source>
        <dbReference type="EMBL" id="KZV79507.1"/>
    </source>
</evidence>
<evidence type="ECO:0000313" key="3">
    <source>
        <dbReference type="Proteomes" id="UP000077266"/>
    </source>
</evidence>
<proteinExistence type="predicted"/>
<feature type="compositionally biased region" description="Low complexity" evidence="1">
    <location>
        <begin position="13"/>
        <end position="26"/>
    </location>
</feature>
<gene>
    <name evidence="2" type="ORF">EXIGLDRAFT_782185</name>
</gene>